<dbReference type="Proteomes" id="UP000639006">
    <property type="component" value="Unassembled WGS sequence"/>
</dbReference>
<dbReference type="PANTHER" id="PTHR21621">
    <property type="entry name" value="RIBOSOMAL PROTEIN S6 MODIFICATION PROTEIN"/>
    <property type="match status" value="1"/>
</dbReference>
<name>A0A811T9V1_9EURY</name>
<keyword evidence="2" id="KW-0687">Ribonucleoprotein</keyword>
<sequence>MGITILLTQSRDPTSDYIQTAFENIHKPISRINLDEFNVPNLSINPLQRDGGWIEDVNGIKLKVEDITAIILRRPAIPTFHKDETKNRFLRREFLFGLRAFLETTSAIWMNHPDSNSIASSKPRNLKIASEIGLKVPQTLISSDPVEISTWLKKHDDCIIKAISYGLMEKKNSAEMAFTQRLPINFNIKENILPGVPILLQEEIEKQADIRVTLVGNNVFSAILPQEGNEIDWRKRNNAKWNLFKLPKLIEQKCVRICRKLQLEFAAIDLVKSTSDEYLFLELNPNGQWVWIEEETKLPISNSIVEHLSRG</sequence>
<dbReference type="SUPFAM" id="SSF56059">
    <property type="entry name" value="Glutathione synthetase ATP-binding domain-like"/>
    <property type="match status" value="1"/>
</dbReference>
<dbReference type="AlphaFoldDB" id="A0A811T9V1"/>
<comment type="caution">
    <text evidence="2">The sequence shown here is derived from an EMBL/GenBank/DDBJ whole genome shotgun (WGS) entry which is preliminary data.</text>
</comment>
<dbReference type="EMBL" id="CAJHIQ010000024">
    <property type="protein sequence ID" value="CAD6493101.1"/>
    <property type="molecule type" value="Genomic_DNA"/>
</dbReference>
<dbReference type="EC" id="6.3.2.-" evidence="2"/>
<keyword evidence="2" id="KW-0689">Ribosomal protein</keyword>
<dbReference type="GO" id="GO:0009432">
    <property type="term" value="P:SOS response"/>
    <property type="evidence" value="ECO:0007669"/>
    <property type="project" value="TreeGrafter"/>
</dbReference>
<reference evidence="2" key="1">
    <citation type="submission" date="2020-10" db="EMBL/GenBank/DDBJ databases">
        <authorList>
            <person name="Hahn C.J."/>
            <person name="Laso-Perez R."/>
            <person name="Vulcano F."/>
            <person name="Vaziourakis K.-M."/>
            <person name="Stokke R."/>
            <person name="Steen I.H."/>
            <person name="Teske A."/>
            <person name="Boetius A."/>
            <person name="Liebeke M."/>
            <person name="Amann R."/>
            <person name="Knittel K."/>
        </authorList>
    </citation>
    <scope>NUCLEOTIDE SEQUENCE</scope>
    <source>
        <strain evidence="2">Gfbio:e3339647-f889-4370-9287-4fb5cb688e4c:AG392M11_GoMArc1</strain>
    </source>
</reference>
<accession>A0A811T9V1</accession>
<proteinExistence type="predicted"/>
<dbReference type="Gene3D" id="3.30.470.20">
    <property type="entry name" value="ATP-grasp fold, B domain"/>
    <property type="match status" value="1"/>
</dbReference>
<evidence type="ECO:0000313" key="3">
    <source>
        <dbReference type="Proteomes" id="UP000639006"/>
    </source>
</evidence>
<dbReference type="Pfam" id="PF08443">
    <property type="entry name" value="RimK"/>
    <property type="match status" value="1"/>
</dbReference>
<dbReference type="InterPro" id="IPR013651">
    <property type="entry name" value="ATP-grasp_RimK-type"/>
</dbReference>
<dbReference type="GO" id="GO:0005737">
    <property type="term" value="C:cytoplasm"/>
    <property type="evidence" value="ECO:0007669"/>
    <property type="project" value="TreeGrafter"/>
</dbReference>
<dbReference type="PANTHER" id="PTHR21621:SF0">
    <property type="entry name" value="BETA-CITRYLGLUTAMATE SYNTHASE B-RELATED"/>
    <property type="match status" value="1"/>
</dbReference>
<protein>
    <submittedName>
        <fullName evidence="2">Ribosomal protein S6--L-glutamate ligase</fullName>
        <ecNumber evidence="2">6.3.2.-</ecNumber>
    </submittedName>
</protein>
<feature type="domain" description="ATP-grasp fold RimK-type" evidence="1">
    <location>
        <begin position="120"/>
        <end position="307"/>
    </location>
</feature>
<evidence type="ECO:0000313" key="2">
    <source>
        <dbReference type="EMBL" id="CAD6493101.1"/>
    </source>
</evidence>
<evidence type="ECO:0000259" key="1">
    <source>
        <dbReference type="Pfam" id="PF08443"/>
    </source>
</evidence>
<keyword evidence="2" id="KW-0436">Ligase</keyword>
<dbReference type="GO" id="GO:0005840">
    <property type="term" value="C:ribosome"/>
    <property type="evidence" value="ECO:0007669"/>
    <property type="project" value="UniProtKB-KW"/>
</dbReference>
<dbReference type="GO" id="GO:0018169">
    <property type="term" value="F:ribosomal S6-glutamic acid ligase activity"/>
    <property type="evidence" value="ECO:0007669"/>
    <property type="project" value="TreeGrafter"/>
</dbReference>
<organism evidence="2 3">
    <name type="scientific">Candidatus Argoarchaeum ethanivorans</name>
    <dbReference type="NCBI Taxonomy" id="2608793"/>
    <lineage>
        <taxon>Archaea</taxon>
        <taxon>Methanobacteriati</taxon>
        <taxon>Methanobacteriota</taxon>
        <taxon>Stenosarchaea group</taxon>
        <taxon>Methanomicrobia</taxon>
        <taxon>Methanosarcinales</taxon>
        <taxon>Methanosarcinales incertae sedis</taxon>
        <taxon>GOM Arc I cluster</taxon>
        <taxon>Candidatus Argoarchaeum</taxon>
    </lineage>
</organism>
<gene>
    <name evidence="2" type="primary">rimK</name>
    <name evidence="2" type="ORF">DIAAKJNI_00440</name>
</gene>